<dbReference type="InterPro" id="IPR050763">
    <property type="entry name" value="ABC_transporter_ATP-binding"/>
</dbReference>
<dbReference type="Gene3D" id="3.40.50.300">
    <property type="entry name" value="P-loop containing nucleotide triphosphate hydrolases"/>
    <property type="match status" value="1"/>
</dbReference>
<dbReference type="GO" id="GO:0046677">
    <property type="term" value="P:response to antibiotic"/>
    <property type="evidence" value="ECO:0007669"/>
    <property type="project" value="UniProtKB-KW"/>
</dbReference>
<gene>
    <name evidence="11" type="ORF">GCM10012275_49660</name>
</gene>
<dbReference type="Proteomes" id="UP000637578">
    <property type="component" value="Unassembled WGS sequence"/>
</dbReference>
<evidence type="ECO:0000313" key="12">
    <source>
        <dbReference type="Proteomes" id="UP000637578"/>
    </source>
</evidence>
<keyword evidence="4" id="KW-0547">Nucleotide-binding</keyword>
<dbReference type="PROSITE" id="PS00211">
    <property type="entry name" value="ABC_TRANSPORTER_1"/>
    <property type="match status" value="1"/>
</dbReference>
<comment type="similarity">
    <text evidence="9">Belongs to the ABC transporter superfamily. Drug exporter-1 (DrugE1) (TC 3.A.1.105) family.</text>
</comment>
<dbReference type="InterPro" id="IPR005894">
    <property type="entry name" value="DrrA"/>
</dbReference>
<organism evidence="11 12">
    <name type="scientific">Longimycelium tulufanense</name>
    <dbReference type="NCBI Taxonomy" id="907463"/>
    <lineage>
        <taxon>Bacteria</taxon>
        <taxon>Bacillati</taxon>
        <taxon>Actinomycetota</taxon>
        <taxon>Actinomycetes</taxon>
        <taxon>Pseudonocardiales</taxon>
        <taxon>Pseudonocardiaceae</taxon>
        <taxon>Longimycelium</taxon>
    </lineage>
</organism>
<dbReference type="PANTHER" id="PTHR42711:SF19">
    <property type="entry name" value="DOXORUBICIN RESISTANCE ATP-BINDING PROTEIN DRRA"/>
    <property type="match status" value="1"/>
</dbReference>
<name>A0A8J3CGP9_9PSEU</name>
<dbReference type="InterPro" id="IPR003593">
    <property type="entry name" value="AAA+_ATPase"/>
</dbReference>
<evidence type="ECO:0000256" key="7">
    <source>
        <dbReference type="ARBA" id="ARBA00023136"/>
    </source>
</evidence>
<evidence type="ECO:0000256" key="3">
    <source>
        <dbReference type="ARBA" id="ARBA00022475"/>
    </source>
</evidence>
<sequence length="312" mass="32974">MSEHMIEVERVGRTFRDVAALTDVDLRVPRGTVLGLLGHNGAGKTTLVNILTTVLPPSTGTARVAGYDVTRQSHLVRQQIGLTGQFATVDEQLTGAENLILIARLLGATRREARARADELLELFDLGPAAQRKASTYSGGMRRRLDLATSLVGHPSVVFLDEPTTGLDPASRIGLWEIVEGLVDDGTTILLTTQYLEEADRLADSITVLSAGKVVAAGTAGELKAQVGQRTVTVAMTSAEETALALAALRGAGLQPVPDDKHLAVTAPVATSRHLAAAVRALDDAGVDFGELSLHEPTLDDVYLALTHRDAA</sequence>
<protein>
    <submittedName>
        <fullName evidence="11">Daunorubicin resistance protein DrrA family ABC transporter ATP-binding protein</fullName>
    </submittedName>
</protein>
<dbReference type="InterPro" id="IPR017871">
    <property type="entry name" value="ABC_transporter-like_CS"/>
</dbReference>
<keyword evidence="6" id="KW-1278">Translocase</keyword>
<dbReference type="GO" id="GO:0016887">
    <property type="term" value="F:ATP hydrolysis activity"/>
    <property type="evidence" value="ECO:0007669"/>
    <property type="project" value="InterPro"/>
</dbReference>
<evidence type="ECO:0000256" key="4">
    <source>
        <dbReference type="ARBA" id="ARBA00022741"/>
    </source>
</evidence>
<dbReference type="EMBL" id="BMMK01000029">
    <property type="protein sequence ID" value="GGM73130.1"/>
    <property type="molecule type" value="Genomic_DNA"/>
</dbReference>
<evidence type="ECO:0000259" key="10">
    <source>
        <dbReference type="PROSITE" id="PS50893"/>
    </source>
</evidence>
<keyword evidence="7" id="KW-0472">Membrane</keyword>
<keyword evidence="12" id="KW-1185">Reference proteome</keyword>
<evidence type="ECO:0000256" key="1">
    <source>
        <dbReference type="ARBA" id="ARBA00004413"/>
    </source>
</evidence>
<keyword evidence="3" id="KW-1003">Cell membrane</keyword>
<evidence type="ECO:0000256" key="8">
    <source>
        <dbReference type="ARBA" id="ARBA00023251"/>
    </source>
</evidence>
<dbReference type="SUPFAM" id="SSF52540">
    <property type="entry name" value="P-loop containing nucleoside triphosphate hydrolases"/>
    <property type="match status" value="1"/>
</dbReference>
<proteinExistence type="inferred from homology"/>
<evidence type="ECO:0000256" key="6">
    <source>
        <dbReference type="ARBA" id="ARBA00022967"/>
    </source>
</evidence>
<reference evidence="11" key="2">
    <citation type="submission" date="2020-09" db="EMBL/GenBank/DDBJ databases">
        <authorList>
            <person name="Sun Q."/>
            <person name="Zhou Y."/>
        </authorList>
    </citation>
    <scope>NUCLEOTIDE SEQUENCE</scope>
    <source>
        <strain evidence="11">CGMCC 4.5737</strain>
    </source>
</reference>
<dbReference type="InterPro" id="IPR003439">
    <property type="entry name" value="ABC_transporter-like_ATP-bd"/>
</dbReference>
<evidence type="ECO:0000256" key="5">
    <source>
        <dbReference type="ARBA" id="ARBA00022840"/>
    </source>
</evidence>
<keyword evidence="2" id="KW-0813">Transport</keyword>
<evidence type="ECO:0000256" key="2">
    <source>
        <dbReference type="ARBA" id="ARBA00022448"/>
    </source>
</evidence>
<dbReference type="SMART" id="SM00382">
    <property type="entry name" value="AAA"/>
    <property type="match status" value="1"/>
</dbReference>
<dbReference type="InterPro" id="IPR027417">
    <property type="entry name" value="P-loop_NTPase"/>
</dbReference>
<dbReference type="GO" id="GO:1900753">
    <property type="term" value="P:doxorubicin transport"/>
    <property type="evidence" value="ECO:0007669"/>
    <property type="project" value="InterPro"/>
</dbReference>
<dbReference type="NCBIfam" id="TIGR01188">
    <property type="entry name" value="drrA"/>
    <property type="match status" value="1"/>
</dbReference>
<evidence type="ECO:0000256" key="9">
    <source>
        <dbReference type="ARBA" id="ARBA00049985"/>
    </source>
</evidence>
<accession>A0A8J3CGP9</accession>
<dbReference type="GO" id="GO:0005524">
    <property type="term" value="F:ATP binding"/>
    <property type="evidence" value="ECO:0007669"/>
    <property type="project" value="UniProtKB-KW"/>
</dbReference>
<comment type="caution">
    <text evidence="11">The sequence shown here is derived from an EMBL/GenBank/DDBJ whole genome shotgun (WGS) entry which is preliminary data.</text>
</comment>
<dbReference type="GO" id="GO:0005886">
    <property type="term" value="C:plasma membrane"/>
    <property type="evidence" value="ECO:0007669"/>
    <property type="project" value="UniProtKB-SubCell"/>
</dbReference>
<keyword evidence="5 11" id="KW-0067">ATP-binding</keyword>
<dbReference type="PROSITE" id="PS50893">
    <property type="entry name" value="ABC_TRANSPORTER_2"/>
    <property type="match status" value="1"/>
</dbReference>
<evidence type="ECO:0000313" key="11">
    <source>
        <dbReference type="EMBL" id="GGM73130.1"/>
    </source>
</evidence>
<comment type="subcellular location">
    <subcellularLocation>
        <location evidence="1">Cell membrane</location>
        <topology evidence="1">Peripheral membrane protein</topology>
        <orientation evidence="1">Cytoplasmic side</orientation>
    </subcellularLocation>
</comment>
<dbReference type="Pfam" id="PF00005">
    <property type="entry name" value="ABC_tran"/>
    <property type="match status" value="1"/>
</dbReference>
<keyword evidence="8" id="KW-0046">Antibiotic resistance</keyword>
<dbReference type="AlphaFoldDB" id="A0A8J3CGP9"/>
<dbReference type="PANTHER" id="PTHR42711">
    <property type="entry name" value="ABC TRANSPORTER ATP-BINDING PROTEIN"/>
    <property type="match status" value="1"/>
</dbReference>
<reference evidence="11" key="1">
    <citation type="journal article" date="2014" name="Int. J. Syst. Evol. Microbiol.">
        <title>Complete genome sequence of Corynebacterium casei LMG S-19264T (=DSM 44701T), isolated from a smear-ripened cheese.</title>
        <authorList>
            <consortium name="US DOE Joint Genome Institute (JGI-PGF)"/>
            <person name="Walter F."/>
            <person name="Albersmeier A."/>
            <person name="Kalinowski J."/>
            <person name="Ruckert C."/>
        </authorList>
    </citation>
    <scope>NUCLEOTIDE SEQUENCE</scope>
    <source>
        <strain evidence="11">CGMCC 4.5737</strain>
    </source>
</reference>
<feature type="domain" description="ABC transporter" evidence="10">
    <location>
        <begin position="6"/>
        <end position="236"/>
    </location>
</feature>
<dbReference type="GO" id="GO:0043215">
    <property type="term" value="P:daunorubicin transport"/>
    <property type="evidence" value="ECO:0007669"/>
    <property type="project" value="InterPro"/>
</dbReference>